<organism evidence="2 3">
    <name type="scientific">Trichoglossum hirsutum</name>
    <dbReference type="NCBI Taxonomy" id="265104"/>
    <lineage>
        <taxon>Eukaryota</taxon>
        <taxon>Fungi</taxon>
        <taxon>Dikarya</taxon>
        <taxon>Ascomycota</taxon>
        <taxon>Pezizomycotina</taxon>
        <taxon>Geoglossomycetes</taxon>
        <taxon>Geoglossales</taxon>
        <taxon>Geoglossaceae</taxon>
        <taxon>Trichoglossum</taxon>
    </lineage>
</organism>
<sequence>MKRARPNDDNQLPTLGEPSELEESPVLSTPEEPLVTSTIAVQVPSCPACPGGHPVTWPDPELDMKLDKSLSQIKYSDIAPYVSLDPIEAGDDICRMELFRSRLPLAEFLTISHDVEKAETQYGVMPEHGSISIIFIEVKRDIGGGANRLDVLAQVLAECLMCDFQNSKRNLWVPILAIFGDGGQFEFLVYNSIEKTVHSSGVTAGVVNHDGLFTESLKIVTEWIFDYFLMGYINALRAFVHKSQIKAEKEGKKRMSTENWVNALSKAERALYLGRRAAKLGAEAKYTEAEEIATKGIEALQERFSKNNTTHHKYKRPYVLQMFYLPVGKVELSKSIRA</sequence>
<proteinExistence type="predicted"/>
<evidence type="ECO:0000256" key="1">
    <source>
        <dbReference type="SAM" id="MobiDB-lite"/>
    </source>
</evidence>
<comment type="caution">
    <text evidence="2">The sequence shown here is derived from an EMBL/GenBank/DDBJ whole genome shotgun (WGS) entry which is preliminary data.</text>
</comment>
<evidence type="ECO:0000313" key="2">
    <source>
        <dbReference type="EMBL" id="KAH0556813.1"/>
    </source>
</evidence>
<keyword evidence="3" id="KW-1185">Reference proteome</keyword>
<accession>A0A9P8L9J9</accession>
<reference evidence="2" key="1">
    <citation type="submission" date="2021-03" db="EMBL/GenBank/DDBJ databases">
        <title>Comparative genomics and phylogenomic investigation of the class Geoglossomycetes provide insights into ecological specialization and systematics.</title>
        <authorList>
            <person name="Melie T."/>
            <person name="Pirro S."/>
            <person name="Miller A.N."/>
            <person name="Quandt A."/>
        </authorList>
    </citation>
    <scope>NUCLEOTIDE SEQUENCE</scope>
    <source>
        <strain evidence="2">CAQ_001_2017</strain>
    </source>
</reference>
<feature type="compositionally biased region" description="Low complexity" evidence="1">
    <location>
        <begin position="12"/>
        <end position="30"/>
    </location>
</feature>
<gene>
    <name evidence="2" type="ORF">GP486_005397</name>
</gene>
<feature type="region of interest" description="Disordered" evidence="1">
    <location>
        <begin position="1"/>
        <end position="30"/>
    </location>
</feature>
<dbReference type="EMBL" id="JAGHQM010001004">
    <property type="protein sequence ID" value="KAH0556813.1"/>
    <property type="molecule type" value="Genomic_DNA"/>
</dbReference>
<name>A0A9P8L9J9_9PEZI</name>
<protein>
    <submittedName>
        <fullName evidence="2">Uncharacterized protein</fullName>
    </submittedName>
</protein>
<evidence type="ECO:0000313" key="3">
    <source>
        <dbReference type="Proteomes" id="UP000750711"/>
    </source>
</evidence>
<dbReference type="AlphaFoldDB" id="A0A9P8L9J9"/>
<dbReference type="Proteomes" id="UP000750711">
    <property type="component" value="Unassembled WGS sequence"/>
</dbReference>